<evidence type="ECO:0000256" key="2">
    <source>
        <dbReference type="SAM" id="MobiDB-lite"/>
    </source>
</evidence>
<dbReference type="EMBL" id="KB445814">
    <property type="protein sequence ID" value="EMD31897.1"/>
    <property type="molecule type" value="Genomic_DNA"/>
</dbReference>
<name>M2R0X6_CERS8</name>
<feature type="domain" description="C2H2-type" evidence="3">
    <location>
        <begin position="321"/>
        <end position="348"/>
    </location>
</feature>
<reference evidence="4 5" key="1">
    <citation type="journal article" date="2012" name="Proc. Natl. Acad. Sci. U.S.A.">
        <title>Comparative genomics of Ceriporiopsis subvermispora and Phanerochaete chrysosporium provide insight into selective ligninolysis.</title>
        <authorList>
            <person name="Fernandez-Fueyo E."/>
            <person name="Ruiz-Duenas F.J."/>
            <person name="Ferreira P."/>
            <person name="Floudas D."/>
            <person name="Hibbett D.S."/>
            <person name="Canessa P."/>
            <person name="Larrondo L.F."/>
            <person name="James T.Y."/>
            <person name="Seelenfreund D."/>
            <person name="Lobos S."/>
            <person name="Polanco R."/>
            <person name="Tello M."/>
            <person name="Honda Y."/>
            <person name="Watanabe T."/>
            <person name="Watanabe T."/>
            <person name="Ryu J.S."/>
            <person name="Kubicek C.P."/>
            <person name="Schmoll M."/>
            <person name="Gaskell J."/>
            <person name="Hammel K.E."/>
            <person name="St John F.J."/>
            <person name="Vanden Wymelenberg A."/>
            <person name="Sabat G."/>
            <person name="Splinter BonDurant S."/>
            <person name="Syed K."/>
            <person name="Yadav J.S."/>
            <person name="Doddapaneni H."/>
            <person name="Subramanian V."/>
            <person name="Lavin J.L."/>
            <person name="Oguiza J.A."/>
            <person name="Perez G."/>
            <person name="Pisabarro A.G."/>
            <person name="Ramirez L."/>
            <person name="Santoyo F."/>
            <person name="Master E."/>
            <person name="Coutinho P.M."/>
            <person name="Henrissat B."/>
            <person name="Lombard V."/>
            <person name="Magnuson J.K."/>
            <person name="Kuees U."/>
            <person name="Hori C."/>
            <person name="Igarashi K."/>
            <person name="Samejima M."/>
            <person name="Held B.W."/>
            <person name="Barry K.W."/>
            <person name="LaButti K.M."/>
            <person name="Lapidus A."/>
            <person name="Lindquist E.A."/>
            <person name="Lucas S.M."/>
            <person name="Riley R."/>
            <person name="Salamov A.A."/>
            <person name="Hoffmeister D."/>
            <person name="Schwenk D."/>
            <person name="Hadar Y."/>
            <person name="Yarden O."/>
            <person name="de Vries R.P."/>
            <person name="Wiebenga A."/>
            <person name="Stenlid J."/>
            <person name="Eastwood D."/>
            <person name="Grigoriev I.V."/>
            <person name="Berka R.M."/>
            <person name="Blanchette R.A."/>
            <person name="Kersten P."/>
            <person name="Martinez A.T."/>
            <person name="Vicuna R."/>
            <person name="Cullen D."/>
        </authorList>
    </citation>
    <scope>NUCLEOTIDE SEQUENCE [LARGE SCALE GENOMIC DNA]</scope>
    <source>
        <strain evidence="4 5">B</strain>
    </source>
</reference>
<dbReference type="Proteomes" id="UP000016930">
    <property type="component" value="Unassembled WGS sequence"/>
</dbReference>
<feature type="region of interest" description="Disordered" evidence="2">
    <location>
        <begin position="108"/>
        <end position="132"/>
    </location>
</feature>
<dbReference type="AlphaFoldDB" id="M2R0X6"/>
<accession>M2R0X6</accession>
<keyword evidence="1" id="KW-0863">Zinc-finger</keyword>
<keyword evidence="1" id="KW-0479">Metal-binding</keyword>
<dbReference type="OrthoDB" id="8922241at2759"/>
<gene>
    <name evidence="4" type="ORF">CERSUDRAFT_119197</name>
</gene>
<evidence type="ECO:0000259" key="3">
    <source>
        <dbReference type="PROSITE" id="PS50157"/>
    </source>
</evidence>
<feature type="non-terminal residue" evidence="4">
    <location>
        <position position="1"/>
    </location>
</feature>
<organism evidence="4 5">
    <name type="scientific">Ceriporiopsis subvermispora (strain B)</name>
    <name type="common">White-rot fungus</name>
    <name type="synonym">Gelatoporia subvermispora</name>
    <dbReference type="NCBI Taxonomy" id="914234"/>
    <lineage>
        <taxon>Eukaryota</taxon>
        <taxon>Fungi</taxon>
        <taxon>Dikarya</taxon>
        <taxon>Basidiomycota</taxon>
        <taxon>Agaricomycotina</taxon>
        <taxon>Agaricomycetes</taxon>
        <taxon>Polyporales</taxon>
        <taxon>Gelatoporiaceae</taxon>
        <taxon>Gelatoporia</taxon>
    </lineage>
</organism>
<proteinExistence type="predicted"/>
<evidence type="ECO:0000256" key="1">
    <source>
        <dbReference type="PROSITE-ProRule" id="PRU00042"/>
    </source>
</evidence>
<keyword evidence="5" id="KW-1185">Reference proteome</keyword>
<dbReference type="PROSITE" id="PS50157">
    <property type="entry name" value="ZINC_FINGER_C2H2_2"/>
    <property type="match status" value="1"/>
</dbReference>
<dbReference type="InterPro" id="IPR013087">
    <property type="entry name" value="Znf_C2H2_type"/>
</dbReference>
<dbReference type="GO" id="GO:0008270">
    <property type="term" value="F:zinc ion binding"/>
    <property type="evidence" value="ECO:0007669"/>
    <property type="project" value="UniProtKB-KW"/>
</dbReference>
<feature type="compositionally biased region" description="Polar residues" evidence="2">
    <location>
        <begin position="108"/>
        <end position="127"/>
    </location>
</feature>
<evidence type="ECO:0000313" key="4">
    <source>
        <dbReference type="EMBL" id="EMD31897.1"/>
    </source>
</evidence>
<sequence length="377" mass="40695">MLPVEPHLTTMESYSSIDHWAAAPIASVAFGEHGAPMTHSQPSEREAGYGHLASSLYRRDNGSLLAFSPQTEATIVATPYTHAQQSNNATFPHETIFMNFPPAAAQMHSGQLGYSNQPWSSPNSTPAHSEGHPGFQGLAASGFPHPHPNMPSIGGSAAALMHGEQLQPARSFCAASTENNTYSHGEGVRTTSTLSGSIATNDRDLVTGPSWQTAHMAATSVDRMSSESANASLSTSYDPKMGTGVKSKPCLWHGCNHVIEDSWTIANIRKHIEMFHGLTFQGSGSGLQTIRCGWAGCSCKKALQLRALCRHIHTKHGLSVTTCSRCGKQLSRIDCLKRHQRSKIACKPHLQLCCVKYESSKYLVCTSTNHEFPQASI</sequence>
<keyword evidence="1" id="KW-0862">Zinc</keyword>
<dbReference type="HOGENOM" id="CLU_734796_0_0_1"/>
<evidence type="ECO:0000313" key="5">
    <source>
        <dbReference type="Proteomes" id="UP000016930"/>
    </source>
</evidence>
<protein>
    <recommendedName>
        <fullName evidence="3">C2H2-type domain-containing protein</fullName>
    </recommendedName>
</protein>